<dbReference type="RefSeq" id="WP_108857966.1">
    <property type="nucleotide sequence ID" value="NZ_OMOI01000002.1"/>
</dbReference>
<organism evidence="2 3">
    <name type="scientific">Aliiroseovarius pelagivivens</name>
    <dbReference type="NCBI Taxonomy" id="1639690"/>
    <lineage>
        <taxon>Bacteria</taxon>
        <taxon>Pseudomonadati</taxon>
        <taxon>Pseudomonadota</taxon>
        <taxon>Alphaproteobacteria</taxon>
        <taxon>Rhodobacterales</taxon>
        <taxon>Paracoccaceae</taxon>
        <taxon>Aliiroseovarius</taxon>
    </lineage>
</organism>
<dbReference type="AlphaFoldDB" id="A0A2R8ASW8"/>
<protein>
    <recommendedName>
        <fullName evidence="4">Lipopolysaccharide export system protein LptC</fullName>
    </recommendedName>
</protein>
<evidence type="ECO:0000313" key="3">
    <source>
        <dbReference type="Proteomes" id="UP000244911"/>
    </source>
</evidence>
<accession>A0A2R8ASW8</accession>
<evidence type="ECO:0000313" key="2">
    <source>
        <dbReference type="EMBL" id="SPF78994.1"/>
    </source>
</evidence>
<gene>
    <name evidence="2" type="ORF">ALP8811_02928</name>
</gene>
<name>A0A2R8ASW8_9RHOB</name>
<keyword evidence="1" id="KW-1133">Transmembrane helix</keyword>
<sequence length="207" mass="22042">MSGTGITYTRLVNWLKIILPATALVLLSLMFLVSKSVDPTTSLTYARINLDELTGEQKITNPQFSSVTEDGAAIQFRAASAAPDEERANYFKALELEADIETPDGAQVNIRAARADIDGAKNQINLSGGVSLHTSTDYWISTETLTTAMDSTYVASNGPVEATGPMGDLSAGDAVISRAEGEGGGYVLVFKDGVKLVYDPKDKGETR</sequence>
<reference evidence="2 3" key="1">
    <citation type="submission" date="2018-03" db="EMBL/GenBank/DDBJ databases">
        <authorList>
            <person name="Keele B.F."/>
        </authorList>
    </citation>
    <scope>NUCLEOTIDE SEQUENCE [LARGE SCALE GENOMIC DNA]</scope>
    <source>
        <strain evidence="2 3">CECT 8811</strain>
    </source>
</reference>
<dbReference type="InterPro" id="IPR010664">
    <property type="entry name" value="LipoPS_assembly_LptC-rel"/>
</dbReference>
<dbReference type="Gene3D" id="2.60.450.10">
    <property type="entry name" value="Lipopolysaccharide (LPS) transport protein A like domain"/>
    <property type="match status" value="1"/>
</dbReference>
<proteinExistence type="predicted"/>
<feature type="transmembrane region" description="Helical" evidence="1">
    <location>
        <begin position="12"/>
        <end position="33"/>
    </location>
</feature>
<keyword evidence="1" id="KW-0812">Transmembrane</keyword>
<evidence type="ECO:0000256" key="1">
    <source>
        <dbReference type="SAM" id="Phobius"/>
    </source>
</evidence>
<dbReference type="Pfam" id="PF06835">
    <property type="entry name" value="LptC"/>
    <property type="match status" value="1"/>
</dbReference>
<dbReference type="Proteomes" id="UP000244911">
    <property type="component" value="Unassembled WGS sequence"/>
</dbReference>
<dbReference type="OrthoDB" id="7871110at2"/>
<dbReference type="EMBL" id="OMOI01000002">
    <property type="protein sequence ID" value="SPF78994.1"/>
    <property type="molecule type" value="Genomic_DNA"/>
</dbReference>
<keyword evidence="1" id="KW-0472">Membrane</keyword>
<evidence type="ECO:0008006" key="4">
    <source>
        <dbReference type="Google" id="ProtNLM"/>
    </source>
</evidence>
<keyword evidence="3" id="KW-1185">Reference proteome</keyword>